<feature type="non-terminal residue" evidence="1">
    <location>
        <position position="1"/>
    </location>
</feature>
<sequence>AKAEEKKANMAASDKRRSVAYGRYVLAVRVGDPTQIHQQSRRVQAPHIKMMTGDSFLLPVQKCPKCFETVRLFFDGRDLFRFRQA</sequence>
<name>A0A147BBS8_IXORI</name>
<dbReference type="EMBL" id="GEGO01007177">
    <property type="protein sequence ID" value="JAR88227.1"/>
    <property type="molecule type" value="Transcribed_RNA"/>
</dbReference>
<proteinExistence type="predicted"/>
<protein>
    <submittedName>
        <fullName evidence="1">Uncharacterized protein</fullName>
    </submittedName>
</protein>
<dbReference type="AlphaFoldDB" id="A0A147BBS8"/>
<evidence type="ECO:0000313" key="1">
    <source>
        <dbReference type="EMBL" id="JAR88227.1"/>
    </source>
</evidence>
<organism evidence="1">
    <name type="scientific">Ixodes ricinus</name>
    <name type="common">Common tick</name>
    <name type="synonym">Acarus ricinus</name>
    <dbReference type="NCBI Taxonomy" id="34613"/>
    <lineage>
        <taxon>Eukaryota</taxon>
        <taxon>Metazoa</taxon>
        <taxon>Ecdysozoa</taxon>
        <taxon>Arthropoda</taxon>
        <taxon>Chelicerata</taxon>
        <taxon>Arachnida</taxon>
        <taxon>Acari</taxon>
        <taxon>Parasitiformes</taxon>
        <taxon>Ixodida</taxon>
        <taxon>Ixodoidea</taxon>
        <taxon>Ixodidae</taxon>
        <taxon>Ixodinae</taxon>
        <taxon>Ixodes</taxon>
    </lineage>
</organism>
<reference evidence="1" key="1">
    <citation type="journal article" date="2018" name="PLoS Negl. Trop. Dis.">
        <title>Sialome diversity of ticks revealed by RNAseq of single tick salivary glands.</title>
        <authorList>
            <person name="Perner J."/>
            <person name="Kropackova S."/>
            <person name="Kopacek P."/>
            <person name="Ribeiro J.M."/>
        </authorList>
    </citation>
    <scope>NUCLEOTIDE SEQUENCE</scope>
    <source>
        <strain evidence="1">Siblings of single egg batch collected in Ceske Budejovice</strain>
        <tissue evidence="1">Salivary glands</tissue>
    </source>
</reference>
<accession>A0A147BBS8</accession>